<dbReference type="InterPro" id="IPR047578">
    <property type="entry name" value="OBE1-like_PHD"/>
</dbReference>
<dbReference type="PANTHER" id="PTHR21736">
    <property type="entry name" value="VERNALIZATION-INSENSITIVE PROTEIN 3"/>
    <property type="match status" value="1"/>
</dbReference>
<keyword evidence="3" id="KW-0863">Zinc-finger</keyword>
<feature type="compositionally biased region" description="Basic and acidic residues" evidence="8">
    <location>
        <begin position="148"/>
        <end position="159"/>
    </location>
</feature>
<proteinExistence type="predicted"/>
<sequence length="1251" mass="140268">MKRAKSSAYEEDLEGDAGEKLSWEDFPRRGRDPYRSSSSHRRPSYSRLDGAWKTGRPSLYDREHDAERSLRRRYDHETEHFDRRKGYNRHGDWPMLPSSPRDSYGSERIHRSESFSGLRREFPKGFRSERDRPRGEAGGSWLSWRSRSSKDLSSEEMVRKSSSIYSDSAGRRSHGASPDVHRRKMSSRDSASGEPSRKPETRPAEAVKRSREIGSSSSEMEEGELEPDLEPEARHVEPPSVDTKSGTVLDSDYCENRDPVNDCVHEEVLEKKLVLPDAMRLDDDDNVASGDGEDEKLANSLLETGNATDDIKCDQSVVLKELKEDRGDGEGCAKDDNEDKEVEGELCSIDLEVCKEGSICLQLEGKELVHNHPKQTSEEEVHMITSPTDHIQKENLEDNKEESKYDEAKVDVIQEHKMACPISSLQVEELMEEAQCNADTLEIIENEGKVETKRAHETDNEQDKEAEVANGKKHDTDIQLEVIQKEQAFFDLETGANSSITLPDHHMGTAVGTNDELVTLMLIRDQTPEKHLDKGKSLAISDSTKAHLLESGDPQEGSGRRGFELVFPSKTNQEEKAPTSRKVARNFAVKEPKSEPLDLSLALPGGLSNHSLKQAKPKLENSSCAGSMESLPSTLRTNTDEFGTSISFTSYQTILHDPSCSLTQNSPYLEDNIVGSHTTFGGLNQVSSGTTWQAHTSKNTKKNKSGLPFHSVQMNGNSSHTSLHSVSGQHNFKPNSPFQQSTLPRQISPTNSHVSHDSRCQPTKEMSRVVGKRSSGADQWNGEQPILNQLSVTEKIVYKIVSQPLQLNGRMLQEMSDQSVAYLKESICEMLTNKDKSSLLHLLQDVLRTRSDMTIETLSTCQRDLLEILLTIKTGYLDFIQKTNSLSSSSLVEIFLNLKCQNLSCGSLLPMDNCDCKMCTKKVGFCSACMCLVCSKFDDASNTCSWVGCDMCLHWCHTDCGLRDFHIRNVHTSIGEGFAEMQFHCIACGHTSEMFGFVREVFATCAKEWKAETLAKELQYVSRIFSPSNDVRGRRLHELADQMLLNLENNINQSEIVSQITTFLSESGSNIGNNPLLFTPKKSAKHEASQSNAISCSSQEQTQSIASGKAYAFENTVISIKDFDQFGRKAGDIGPAVSLEKKPTVDELERIIKFKQAEAKMYQQHADDARKEAMSLGHIVIARSSKIDEDYARQIENLRLSELEERRREKLKELQAAEKAHQEYCNVKMHMEADIKTLLLKIEATRQNLNA</sequence>
<evidence type="ECO:0000256" key="5">
    <source>
        <dbReference type="ARBA" id="ARBA00023054"/>
    </source>
</evidence>
<protein>
    <recommendedName>
        <fullName evidence="13">Protein OBERON 4</fullName>
    </recommendedName>
</protein>
<dbReference type="InterPro" id="IPR004082">
    <property type="entry name" value="OBERON"/>
</dbReference>
<reference evidence="11 12" key="1">
    <citation type="submission" date="2020-08" db="EMBL/GenBank/DDBJ databases">
        <title>Plant Genome Project.</title>
        <authorList>
            <person name="Zhang R.-G."/>
        </authorList>
    </citation>
    <scope>NUCLEOTIDE SEQUENCE [LARGE SCALE GENOMIC DNA]</scope>
    <source>
        <tissue evidence="11">Rhizome</tissue>
    </source>
</reference>
<keyword evidence="4" id="KW-0862">Zinc</keyword>
<evidence type="ECO:0000256" key="8">
    <source>
        <dbReference type="SAM" id="MobiDB-lite"/>
    </source>
</evidence>
<feature type="region of interest" description="Disordered" evidence="8">
    <location>
        <begin position="691"/>
        <end position="781"/>
    </location>
</feature>
<feature type="region of interest" description="Disordered" evidence="8">
    <location>
        <begin position="1"/>
        <end position="254"/>
    </location>
</feature>
<dbReference type="GO" id="GO:0008270">
    <property type="term" value="F:zinc ion binding"/>
    <property type="evidence" value="ECO:0007669"/>
    <property type="project" value="UniProtKB-KW"/>
</dbReference>
<feature type="domain" description="Oberon coiled-coil region" evidence="10">
    <location>
        <begin position="1139"/>
        <end position="1239"/>
    </location>
</feature>
<accession>A0A8J5L7D7</accession>
<evidence type="ECO:0000259" key="10">
    <source>
        <dbReference type="Pfam" id="PF16312"/>
    </source>
</evidence>
<dbReference type="GO" id="GO:0010468">
    <property type="term" value="P:regulation of gene expression"/>
    <property type="evidence" value="ECO:0007669"/>
    <property type="project" value="TreeGrafter"/>
</dbReference>
<dbReference type="GO" id="GO:0010071">
    <property type="term" value="P:root meristem specification"/>
    <property type="evidence" value="ECO:0007669"/>
    <property type="project" value="TreeGrafter"/>
</dbReference>
<dbReference type="OrthoDB" id="784473at2759"/>
<evidence type="ECO:0000313" key="11">
    <source>
        <dbReference type="EMBL" id="KAG6508808.1"/>
    </source>
</evidence>
<dbReference type="Pfam" id="PF07227">
    <property type="entry name" value="PHD_Oberon"/>
    <property type="match status" value="1"/>
</dbReference>
<feature type="compositionally biased region" description="Basic and acidic residues" evidence="8">
    <location>
        <begin position="195"/>
        <end position="212"/>
    </location>
</feature>
<evidence type="ECO:0000256" key="6">
    <source>
        <dbReference type="ARBA" id="ARBA00023242"/>
    </source>
</evidence>
<feature type="compositionally biased region" description="Acidic residues" evidence="8">
    <location>
        <begin position="219"/>
        <end position="230"/>
    </location>
</feature>
<evidence type="ECO:0000313" key="12">
    <source>
        <dbReference type="Proteomes" id="UP000734854"/>
    </source>
</evidence>
<dbReference type="EMBL" id="JACMSC010000009">
    <property type="protein sequence ID" value="KAG6508808.1"/>
    <property type="molecule type" value="Genomic_DNA"/>
</dbReference>
<dbReference type="Proteomes" id="UP000734854">
    <property type="component" value="Unassembled WGS sequence"/>
</dbReference>
<feature type="compositionally biased region" description="Basic and acidic residues" evidence="8">
    <location>
        <begin position="59"/>
        <end position="92"/>
    </location>
</feature>
<feature type="compositionally biased region" description="Basic and acidic residues" evidence="8">
    <location>
        <begin position="104"/>
        <end position="135"/>
    </location>
</feature>
<name>A0A8J5L7D7_ZINOF</name>
<comment type="caution">
    <text evidence="11">The sequence shown here is derived from an EMBL/GenBank/DDBJ whole genome shotgun (WGS) entry which is preliminary data.</text>
</comment>
<feature type="coiled-coil region" evidence="7">
    <location>
        <begin position="1145"/>
        <end position="1220"/>
    </location>
</feature>
<feature type="compositionally biased region" description="Basic and acidic residues" evidence="8">
    <location>
        <begin position="17"/>
        <end position="34"/>
    </location>
</feature>
<evidence type="ECO:0000256" key="2">
    <source>
        <dbReference type="ARBA" id="ARBA00022723"/>
    </source>
</evidence>
<gene>
    <name evidence="11" type="ORF">ZIOFF_034190</name>
</gene>
<evidence type="ECO:0000259" key="9">
    <source>
        <dbReference type="Pfam" id="PF07227"/>
    </source>
</evidence>
<evidence type="ECO:0008006" key="13">
    <source>
        <dbReference type="Google" id="ProtNLM"/>
    </source>
</evidence>
<keyword evidence="12" id="KW-1185">Reference proteome</keyword>
<dbReference type="GO" id="GO:0010492">
    <property type="term" value="P:maintenance of shoot apical meristem identity"/>
    <property type="evidence" value="ECO:0007669"/>
    <property type="project" value="TreeGrafter"/>
</dbReference>
<evidence type="ECO:0000256" key="1">
    <source>
        <dbReference type="ARBA" id="ARBA00004123"/>
    </source>
</evidence>
<feature type="region of interest" description="Disordered" evidence="8">
    <location>
        <begin position="450"/>
        <end position="473"/>
    </location>
</feature>
<feature type="compositionally biased region" description="Polar residues" evidence="8">
    <location>
        <begin position="712"/>
        <end position="753"/>
    </location>
</feature>
<feature type="domain" description="Oberon-like PHD finger" evidence="9">
    <location>
        <begin position="900"/>
        <end position="1022"/>
    </location>
</feature>
<evidence type="ECO:0000256" key="7">
    <source>
        <dbReference type="SAM" id="Coils"/>
    </source>
</evidence>
<dbReference type="InterPro" id="IPR032535">
    <property type="entry name" value="Oberon_CC"/>
</dbReference>
<dbReference type="CDD" id="cd15612">
    <property type="entry name" value="PHD_OBE1_like"/>
    <property type="match status" value="1"/>
</dbReference>
<keyword evidence="6" id="KW-0539">Nucleus</keyword>
<organism evidence="11 12">
    <name type="scientific">Zingiber officinale</name>
    <name type="common">Ginger</name>
    <name type="synonym">Amomum zingiber</name>
    <dbReference type="NCBI Taxonomy" id="94328"/>
    <lineage>
        <taxon>Eukaryota</taxon>
        <taxon>Viridiplantae</taxon>
        <taxon>Streptophyta</taxon>
        <taxon>Embryophyta</taxon>
        <taxon>Tracheophyta</taxon>
        <taxon>Spermatophyta</taxon>
        <taxon>Magnoliopsida</taxon>
        <taxon>Liliopsida</taxon>
        <taxon>Zingiberales</taxon>
        <taxon>Zingiberaceae</taxon>
        <taxon>Zingiber</taxon>
    </lineage>
</organism>
<dbReference type="GO" id="GO:0010078">
    <property type="term" value="P:maintenance of root meristem identity"/>
    <property type="evidence" value="ECO:0007669"/>
    <property type="project" value="TreeGrafter"/>
</dbReference>
<dbReference type="GO" id="GO:0005634">
    <property type="term" value="C:nucleus"/>
    <property type="evidence" value="ECO:0007669"/>
    <property type="project" value="UniProtKB-SubCell"/>
</dbReference>
<comment type="subcellular location">
    <subcellularLocation>
        <location evidence="1">Nucleus</location>
    </subcellularLocation>
</comment>
<dbReference type="Pfam" id="PF16312">
    <property type="entry name" value="Oberon_cc"/>
    <property type="match status" value="1"/>
</dbReference>
<keyword evidence="2" id="KW-0479">Metal-binding</keyword>
<dbReference type="AlphaFoldDB" id="A0A8J5L7D7"/>
<evidence type="ECO:0000256" key="4">
    <source>
        <dbReference type="ARBA" id="ARBA00022833"/>
    </source>
</evidence>
<keyword evidence="5 7" id="KW-0175">Coiled coil</keyword>
<dbReference type="PANTHER" id="PTHR21736:SF20">
    <property type="entry name" value="PROTEIN OBERON 4"/>
    <property type="match status" value="1"/>
</dbReference>
<dbReference type="InterPro" id="IPR032881">
    <property type="entry name" value="Oberon-like_PHD"/>
</dbReference>
<evidence type="ECO:0000256" key="3">
    <source>
        <dbReference type="ARBA" id="ARBA00022771"/>
    </source>
</evidence>